<sequence>MFLPSVHAESDTDVLLKFIQENPLGILITGINSSSQDFLQCTHVPFVLDLPGTGDNKSSTPQLCAHIAKQNPQVKAMLEAVDGKSPGVLSLDEDVLVIFNGQHHHYVTPKYYTETKPDTGKVVPTWNYSAVQIYGKLSLYYDSKTPEAGSFLMKQMHDLSEQCERTIMGFTGGDRPQPWKVADAPERYIELMQRNIVGIKIEIGKIEGKFKMSQEMRRGDRDGVVRGFANLGGETGEAISTLRKPRLAGNERLSIQAEQDEPRIGGYDIVKSLQTTERDVFYSTYWEDCCLPALHPMFHSATLLTAGYPILNDAILALSSCNTSRLYSERKTSSTGLTGPLSPSLTHQTRSHLYYSSAIRKLTTMKVADYFHDATVVFIVLVLFAHLESAMGNFQGFYCHVQGMMNLLVGWRGGAGDVTIKPLLTSWMQTRYVVWWARAYFSSLDIHQQLPSIPLPISLKEVPRTVHERRVKVLSIMCESHRLNFKAVLQHFRKVASEEEVEHENSQGYAECVSLLCQEATKLDEWLLHLPPSEQPIYEPNGTRGTAIHFQSHDAALNYAYYIVARIMQCTSLLRELYNQTTPGHEDECYKAELWVQTLVQIAQGAEMRTSLTRNSYTIGFSGLLLAGILRCQSLSVGLEIQTWLQTLQDLQPTEEGAFPVYQTLSVVKAINQQRMVGRDVFAVTQPVDDGGGHPKVTAYNSQFINSLLFHGRCQIRNCLFEECITFGI</sequence>
<evidence type="ECO:0000313" key="1">
    <source>
        <dbReference type="EMBL" id="KAE8364887.1"/>
    </source>
</evidence>
<dbReference type="InterPro" id="IPR007396">
    <property type="entry name" value="TR_PAI2-type"/>
</dbReference>
<organism evidence="1 2">
    <name type="scientific">Aspergillus caelatus</name>
    <dbReference type="NCBI Taxonomy" id="61420"/>
    <lineage>
        <taxon>Eukaryota</taxon>
        <taxon>Fungi</taxon>
        <taxon>Dikarya</taxon>
        <taxon>Ascomycota</taxon>
        <taxon>Pezizomycotina</taxon>
        <taxon>Eurotiomycetes</taxon>
        <taxon>Eurotiomycetidae</taxon>
        <taxon>Eurotiales</taxon>
        <taxon>Aspergillaceae</taxon>
        <taxon>Aspergillus</taxon>
        <taxon>Aspergillus subgen. Circumdati</taxon>
    </lineage>
</organism>
<gene>
    <name evidence="1" type="ORF">BDV27DRAFT_144941</name>
</gene>
<dbReference type="Pfam" id="PF04299">
    <property type="entry name" value="FMN_bind_2"/>
    <property type="match status" value="1"/>
</dbReference>
<keyword evidence="2" id="KW-1185">Reference proteome</keyword>
<dbReference type="SUPFAM" id="SSF50475">
    <property type="entry name" value="FMN-binding split barrel"/>
    <property type="match status" value="1"/>
</dbReference>
<dbReference type="InterPro" id="IPR012349">
    <property type="entry name" value="Split_barrel_FMN-bd"/>
</dbReference>
<accession>A0A5N7A4V1</accession>
<dbReference type="EMBL" id="ML737642">
    <property type="protein sequence ID" value="KAE8364887.1"/>
    <property type="molecule type" value="Genomic_DNA"/>
</dbReference>
<dbReference type="GeneID" id="43654781"/>
<dbReference type="Proteomes" id="UP000326268">
    <property type="component" value="Unassembled WGS sequence"/>
</dbReference>
<dbReference type="PANTHER" id="PTHR35802:SF1">
    <property type="entry name" value="PROTEASE SYNTHASE AND SPORULATION PROTEIN PAI 2"/>
    <property type="match status" value="1"/>
</dbReference>
<evidence type="ECO:0000313" key="2">
    <source>
        <dbReference type="Proteomes" id="UP000326268"/>
    </source>
</evidence>
<protein>
    <submittedName>
        <fullName evidence="1">Putative FMN-binding domain-containing protein</fullName>
    </submittedName>
</protein>
<dbReference type="CDD" id="cd12148">
    <property type="entry name" value="fungal_TF_MHR"/>
    <property type="match status" value="1"/>
</dbReference>
<name>A0A5N7A4V1_9EURO</name>
<dbReference type="PANTHER" id="PTHR35802">
    <property type="entry name" value="PROTEASE SYNTHASE AND SPORULATION PROTEIN PAI 2"/>
    <property type="match status" value="1"/>
</dbReference>
<dbReference type="Gene3D" id="2.30.110.10">
    <property type="entry name" value="Electron Transport, Fmn-binding Protein, Chain A"/>
    <property type="match status" value="1"/>
</dbReference>
<dbReference type="AlphaFoldDB" id="A0A5N7A4V1"/>
<proteinExistence type="predicted"/>
<dbReference type="RefSeq" id="XP_031927968.1">
    <property type="nucleotide sequence ID" value="XM_032070335.1"/>
</dbReference>
<reference evidence="1 2" key="1">
    <citation type="submission" date="2019-04" db="EMBL/GenBank/DDBJ databases">
        <title>Friends and foes A comparative genomics studyof 23 Aspergillus species from section Flavi.</title>
        <authorList>
            <consortium name="DOE Joint Genome Institute"/>
            <person name="Kjaerbolling I."/>
            <person name="Vesth T."/>
            <person name="Frisvad J.C."/>
            <person name="Nybo J.L."/>
            <person name="Theobald S."/>
            <person name="Kildgaard S."/>
            <person name="Isbrandt T."/>
            <person name="Kuo A."/>
            <person name="Sato A."/>
            <person name="Lyhne E.K."/>
            <person name="Kogle M.E."/>
            <person name="Wiebenga A."/>
            <person name="Kun R.S."/>
            <person name="Lubbers R.J."/>
            <person name="Makela M.R."/>
            <person name="Barry K."/>
            <person name="Chovatia M."/>
            <person name="Clum A."/>
            <person name="Daum C."/>
            <person name="Haridas S."/>
            <person name="He G."/>
            <person name="LaButti K."/>
            <person name="Lipzen A."/>
            <person name="Mondo S."/>
            <person name="Riley R."/>
            <person name="Salamov A."/>
            <person name="Simmons B.A."/>
            <person name="Magnuson J.K."/>
            <person name="Henrissat B."/>
            <person name="Mortensen U.H."/>
            <person name="Larsen T.O."/>
            <person name="Devries R.P."/>
            <person name="Grigoriev I.V."/>
            <person name="Machida M."/>
            <person name="Baker S.E."/>
            <person name="Andersen M.R."/>
        </authorList>
    </citation>
    <scope>NUCLEOTIDE SEQUENCE [LARGE SCALE GENOMIC DNA]</scope>
    <source>
        <strain evidence="1 2">CBS 763.97</strain>
    </source>
</reference>
<dbReference type="OrthoDB" id="39175at2759"/>